<keyword evidence="5" id="KW-1185">Reference proteome</keyword>
<evidence type="ECO:0000259" key="3">
    <source>
        <dbReference type="PROSITE" id="PS50915"/>
    </source>
</evidence>
<dbReference type="SUPFAM" id="SSF49695">
    <property type="entry name" value="gamma-Crystallin-like"/>
    <property type="match status" value="1"/>
</dbReference>
<comment type="similarity">
    <text evidence="1">Belongs to the beta/gamma-crystallin family.</text>
</comment>
<name>A0ABX1W287_9SPHI</name>
<dbReference type="Proteomes" id="UP000566071">
    <property type="component" value="Unassembled WGS sequence"/>
</dbReference>
<dbReference type="PROSITE" id="PS50915">
    <property type="entry name" value="CRYSTALLIN_BETA_GAMMA"/>
    <property type="match status" value="1"/>
</dbReference>
<feature type="domain" description="Beta/gamma crystallin 'Greek key'" evidence="3">
    <location>
        <begin position="119"/>
        <end position="161"/>
    </location>
</feature>
<evidence type="ECO:0000313" key="5">
    <source>
        <dbReference type="Proteomes" id="UP000566071"/>
    </source>
</evidence>
<keyword evidence="2" id="KW-0677">Repeat</keyword>
<reference evidence="4 5" key="1">
    <citation type="submission" date="2020-05" db="EMBL/GenBank/DDBJ databases">
        <authorList>
            <person name="Khan S.A."/>
            <person name="Jeon C.O."/>
            <person name="Chun B.H."/>
        </authorList>
    </citation>
    <scope>NUCLEOTIDE SEQUENCE [LARGE SCALE GENOMIC DNA]</scope>
    <source>
        <strain evidence="4 5">S1162</strain>
    </source>
</reference>
<evidence type="ECO:0000256" key="2">
    <source>
        <dbReference type="ARBA" id="ARBA00022737"/>
    </source>
</evidence>
<dbReference type="InterPro" id="IPR001064">
    <property type="entry name" value="Beta/gamma_crystallin"/>
</dbReference>
<protein>
    <recommendedName>
        <fullName evidence="3">Beta/gamma crystallin 'Greek key' domain-containing protein</fullName>
    </recommendedName>
</protein>
<dbReference type="Gene3D" id="2.60.20.10">
    <property type="entry name" value="Crystallins"/>
    <property type="match status" value="1"/>
</dbReference>
<proteinExistence type="inferred from homology"/>
<evidence type="ECO:0000256" key="1">
    <source>
        <dbReference type="ARBA" id="ARBA00009646"/>
    </source>
</evidence>
<accession>A0ABX1W287</accession>
<dbReference type="EMBL" id="JABFCR010000037">
    <property type="protein sequence ID" value="NNU34240.1"/>
    <property type="molecule type" value="Genomic_DNA"/>
</dbReference>
<evidence type="ECO:0000313" key="4">
    <source>
        <dbReference type="EMBL" id="NNU34240.1"/>
    </source>
</evidence>
<comment type="caution">
    <text evidence="4">The sequence shown here is derived from an EMBL/GenBank/DDBJ whole genome shotgun (WGS) entry which is preliminary data.</text>
</comment>
<organism evidence="4 5">
    <name type="scientific">Mucilaginibacter humi</name>
    <dbReference type="NCBI Taxonomy" id="2732510"/>
    <lineage>
        <taxon>Bacteria</taxon>
        <taxon>Pseudomonadati</taxon>
        <taxon>Bacteroidota</taxon>
        <taxon>Sphingobacteriia</taxon>
        <taxon>Sphingobacteriales</taxon>
        <taxon>Sphingobacteriaceae</taxon>
        <taxon>Mucilaginibacter</taxon>
    </lineage>
</organism>
<gene>
    <name evidence="4" type="ORF">HK413_08920</name>
</gene>
<sequence>MKAIFADYIMQLINEGKQTQYLSWIQTNVDTGWANRDPARNLTYRNYAVPCPTGYIQTYEACSPVAFMQLYPGVTFYQNTLYGGTVTGTIPKGNYTLSQLTPFGFVNDWASSAKVPQGWTVTMYKDDNFTGQTWTLPSGDTPHFPNLTPTANDLVTSVKIQ</sequence>
<dbReference type="InterPro" id="IPR011024">
    <property type="entry name" value="G_crystallin-like"/>
</dbReference>
<dbReference type="Gene3D" id="1.50.10.20">
    <property type="match status" value="1"/>
</dbReference>